<reference evidence="6" key="1">
    <citation type="journal article" date="2021" name="PeerJ">
        <title>Extensive microbial diversity within the chicken gut microbiome revealed by metagenomics and culture.</title>
        <authorList>
            <person name="Gilroy R."/>
            <person name="Ravi A."/>
            <person name="Getino M."/>
            <person name="Pursley I."/>
            <person name="Horton D.L."/>
            <person name="Alikhan N.F."/>
            <person name="Baker D."/>
            <person name="Gharbi K."/>
            <person name="Hall N."/>
            <person name="Watson M."/>
            <person name="Adriaenssens E.M."/>
            <person name="Foster-Nyarko E."/>
            <person name="Jarju S."/>
            <person name="Secka A."/>
            <person name="Antonio M."/>
            <person name="Oren A."/>
            <person name="Chaudhuri R.R."/>
            <person name="La Ragione R."/>
            <person name="Hildebrand F."/>
            <person name="Pallen M.J."/>
        </authorList>
    </citation>
    <scope>NUCLEOTIDE SEQUENCE</scope>
    <source>
        <strain evidence="6">ChiBcec1-1093</strain>
    </source>
</reference>
<evidence type="ECO:0000313" key="7">
    <source>
        <dbReference type="Proteomes" id="UP000824101"/>
    </source>
</evidence>
<keyword evidence="4" id="KW-0804">Transcription</keyword>
<feature type="domain" description="HTH lysR-type" evidence="5">
    <location>
        <begin position="1"/>
        <end position="60"/>
    </location>
</feature>
<proteinExistence type="inferred from homology"/>
<dbReference type="SUPFAM" id="SSF46785">
    <property type="entry name" value="Winged helix' DNA-binding domain"/>
    <property type="match status" value="1"/>
</dbReference>
<keyword evidence="3" id="KW-0238">DNA-binding</keyword>
<dbReference type="Proteomes" id="UP000824101">
    <property type="component" value="Unassembled WGS sequence"/>
</dbReference>
<dbReference type="GO" id="GO:0003700">
    <property type="term" value="F:DNA-binding transcription factor activity"/>
    <property type="evidence" value="ECO:0007669"/>
    <property type="project" value="InterPro"/>
</dbReference>
<dbReference type="PANTHER" id="PTHR30126:SF40">
    <property type="entry name" value="HTH-TYPE TRANSCRIPTIONAL REGULATOR GLTR"/>
    <property type="match status" value="1"/>
</dbReference>
<dbReference type="Gene3D" id="1.10.10.10">
    <property type="entry name" value="Winged helix-like DNA-binding domain superfamily/Winged helix DNA-binding domain"/>
    <property type="match status" value="1"/>
</dbReference>
<evidence type="ECO:0000256" key="2">
    <source>
        <dbReference type="ARBA" id="ARBA00023015"/>
    </source>
</evidence>
<reference evidence="6" key="2">
    <citation type="submission" date="2021-04" db="EMBL/GenBank/DDBJ databases">
        <authorList>
            <person name="Gilroy R."/>
        </authorList>
    </citation>
    <scope>NUCLEOTIDE SEQUENCE</scope>
    <source>
        <strain evidence="6">ChiBcec1-1093</strain>
    </source>
</reference>
<dbReference type="PRINTS" id="PR00039">
    <property type="entry name" value="HTHLYSR"/>
</dbReference>
<evidence type="ECO:0000313" key="6">
    <source>
        <dbReference type="EMBL" id="HIZ78218.1"/>
    </source>
</evidence>
<dbReference type="Gene3D" id="3.40.190.290">
    <property type="match status" value="1"/>
</dbReference>
<comment type="similarity">
    <text evidence="1">Belongs to the LysR transcriptional regulatory family.</text>
</comment>
<dbReference type="PANTHER" id="PTHR30126">
    <property type="entry name" value="HTH-TYPE TRANSCRIPTIONAL REGULATOR"/>
    <property type="match status" value="1"/>
</dbReference>
<comment type="caution">
    <text evidence="6">The sequence shown here is derived from an EMBL/GenBank/DDBJ whole genome shotgun (WGS) entry which is preliminary data.</text>
</comment>
<dbReference type="InterPro" id="IPR036388">
    <property type="entry name" value="WH-like_DNA-bd_sf"/>
</dbReference>
<dbReference type="EMBL" id="DXBC01000006">
    <property type="protein sequence ID" value="HIZ78218.1"/>
    <property type="molecule type" value="Genomic_DNA"/>
</dbReference>
<dbReference type="Pfam" id="PF00126">
    <property type="entry name" value="HTH_1"/>
    <property type="match status" value="1"/>
</dbReference>
<evidence type="ECO:0000259" key="5">
    <source>
        <dbReference type="PROSITE" id="PS50931"/>
    </source>
</evidence>
<dbReference type="CDD" id="cd05466">
    <property type="entry name" value="PBP2_LTTR_substrate"/>
    <property type="match status" value="1"/>
</dbReference>
<organism evidence="6 7">
    <name type="scientific">Candidatus Lachnoclostridium stercorigallinarum</name>
    <dbReference type="NCBI Taxonomy" id="2838634"/>
    <lineage>
        <taxon>Bacteria</taxon>
        <taxon>Bacillati</taxon>
        <taxon>Bacillota</taxon>
        <taxon>Clostridia</taxon>
        <taxon>Lachnospirales</taxon>
        <taxon>Lachnospiraceae</taxon>
    </lineage>
</organism>
<dbReference type="InterPro" id="IPR036390">
    <property type="entry name" value="WH_DNA-bd_sf"/>
</dbReference>
<dbReference type="SUPFAM" id="SSF53850">
    <property type="entry name" value="Periplasmic binding protein-like II"/>
    <property type="match status" value="1"/>
</dbReference>
<dbReference type="PROSITE" id="PS50931">
    <property type="entry name" value="HTH_LYSR"/>
    <property type="match status" value="1"/>
</dbReference>
<evidence type="ECO:0000256" key="4">
    <source>
        <dbReference type="ARBA" id="ARBA00023163"/>
    </source>
</evidence>
<protein>
    <submittedName>
        <fullName evidence="6">LysR family transcriptional regulator</fullName>
    </submittedName>
</protein>
<sequence length="307" mass="35288">MKYEDVLTFLTVVETQNMAQAARELFISQGTASTRIRRLEEDLGVTLFYRQKGIKNVTLTTHGRRLVPIAQNWLDLCHEARSIKNLSLNQTLTVAATDTLNLFLLNDFYKEFISEHPDISLRIMTYHSQEISRMVDSQRCDIGISNSLFAYPSTQSSPLMTEPFVFLCHQNSLFAGSLDTADLKGEKEVYNDWSTEFENWHHHYFASFKTKKITIGTPAMISNFLDDEESWSIVPASLAARFLPVLDHFCICRPSISMPERKSYFLCRKSQQPEMAALIRLFQESCIRYLTETTKPLSSDQDLSRPL</sequence>
<name>A0A9D2K5A3_9FIRM</name>
<dbReference type="GO" id="GO:0000976">
    <property type="term" value="F:transcription cis-regulatory region binding"/>
    <property type="evidence" value="ECO:0007669"/>
    <property type="project" value="TreeGrafter"/>
</dbReference>
<keyword evidence="2" id="KW-0805">Transcription regulation</keyword>
<dbReference type="InterPro" id="IPR000847">
    <property type="entry name" value="LysR_HTH_N"/>
</dbReference>
<dbReference type="InterPro" id="IPR005119">
    <property type="entry name" value="LysR_subst-bd"/>
</dbReference>
<accession>A0A9D2K5A3</accession>
<dbReference type="AlphaFoldDB" id="A0A9D2K5A3"/>
<gene>
    <name evidence="6" type="ORF">IAA17_00295</name>
</gene>
<evidence type="ECO:0000256" key="1">
    <source>
        <dbReference type="ARBA" id="ARBA00009437"/>
    </source>
</evidence>
<evidence type="ECO:0000256" key="3">
    <source>
        <dbReference type="ARBA" id="ARBA00023125"/>
    </source>
</evidence>
<dbReference type="Pfam" id="PF03466">
    <property type="entry name" value="LysR_substrate"/>
    <property type="match status" value="1"/>
</dbReference>